<keyword evidence="2" id="KW-1133">Transmembrane helix</keyword>
<feature type="region of interest" description="Disordered" evidence="1">
    <location>
        <begin position="347"/>
        <end position="383"/>
    </location>
</feature>
<feature type="transmembrane region" description="Helical" evidence="2">
    <location>
        <begin position="268"/>
        <end position="288"/>
    </location>
</feature>
<feature type="transmembrane region" description="Helical" evidence="2">
    <location>
        <begin position="234"/>
        <end position="256"/>
    </location>
</feature>
<feature type="compositionally biased region" description="Basic residues" evidence="1">
    <location>
        <begin position="348"/>
        <end position="357"/>
    </location>
</feature>
<keyword evidence="2" id="KW-0812">Transmembrane</keyword>
<feature type="transmembrane region" description="Helical" evidence="2">
    <location>
        <begin position="66"/>
        <end position="89"/>
    </location>
</feature>
<evidence type="ECO:0000256" key="2">
    <source>
        <dbReference type="SAM" id="Phobius"/>
    </source>
</evidence>
<name>A0A9P5PRI7_9AGAR</name>
<dbReference type="AlphaFoldDB" id="A0A9P5PRI7"/>
<comment type="caution">
    <text evidence="3">The sequence shown here is derived from an EMBL/GenBank/DDBJ whole genome shotgun (WGS) entry which is preliminary data.</text>
</comment>
<feature type="transmembrane region" description="Helical" evidence="2">
    <location>
        <begin position="36"/>
        <end position="54"/>
    </location>
</feature>
<organism evidence="3 4">
    <name type="scientific">Rhodocollybia butyracea</name>
    <dbReference type="NCBI Taxonomy" id="206335"/>
    <lineage>
        <taxon>Eukaryota</taxon>
        <taxon>Fungi</taxon>
        <taxon>Dikarya</taxon>
        <taxon>Basidiomycota</taxon>
        <taxon>Agaricomycotina</taxon>
        <taxon>Agaricomycetes</taxon>
        <taxon>Agaricomycetidae</taxon>
        <taxon>Agaricales</taxon>
        <taxon>Marasmiineae</taxon>
        <taxon>Omphalotaceae</taxon>
        <taxon>Rhodocollybia</taxon>
    </lineage>
</organism>
<keyword evidence="2" id="KW-0472">Membrane</keyword>
<protein>
    <submittedName>
        <fullName evidence="3">Uncharacterized protein</fullName>
    </submittedName>
</protein>
<proteinExistence type="predicted"/>
<dbReference type="OrthoDB" id="3259206at2759"/>
<evidence type="ECO:0000313" key="3">
    <source>
        <dbReference type="EMBL" id="KAF9068723.1"/>
    </source>
</evidence>
<evidence type="ECO:0000313" key="4">
    <source>
        <dbReference type="Proteomes" id="UP000772434"/>
    </source>
</evidence>
<feature type="transmembrane region" description="Helical" evidence="2">
    <location>
        <begin position="145"/>
        <end position="167"/>
    </location>
</feature>
<reference evidence="3" key="1">
    <citation type="submission" date="2020-11" db="EMBL/GenBank/DDBJ databases">
        <authorList>
            <consortium name="DOE Joint Genome Institute"/>
            <person name="Ahrendt S."/>
            <person name="Riley R."/>
            <person name="Andreopoulos W."/>
            <person name="Labutti K."/>
            <person name="Pangilinan J."/>
            <person name="Ruiz-Duenas F.J."/>
            <person name="Barrasa J.M."/>
            <person name="Sanchez-Garcia M."/>
            <person name="Camarero S."/>
            <person name="Miyauchi S."/>
            <person name="Serrano A."/>
            <person name="Linde D."/>
            <person name="Babiker R."/>
            <person name="Drula E."/>
            <person name="Ayuso-Fernandez I."/>
            <person name="Pacheco R."/>
            <person name="Padilla G."/>
            <person name="Ferreira P."/>
            <person name="Barriuso J."/>
            <person name="Kellner H."/>
            <person name="Castanera R."/>
            <person name="Alfaro M."/>
            <person name="Ramirez L."/>
            <person name="Pisabarro A.G."/>
            <person name="Kuo A."/>
            <person name="Tritt A."/>
            <person name="Lipzen A."/>
            <person name="He G."/>
            <person name="Yan M."/>
            <person name="Ng V."/>
            <person name="Cullen D."/>
            <person name="Martin F."/>
            <person name="Rosso M.-N."/>
            <person name="Henrissat B."/>
            <person name="Hibbett D."/>
            <person name="Martinez A.T."/>
            <person name="Grigoriev I.V."/>
        </authorList>
    </citation>
    <scope>NUCLEOTIDE SEQUENCE</scope>
    <source>
        <strain evidence="3">AH 40177</strain>
    </source>
</reference>
<accession>A0A9P5PRI7</accession>
<evidence type="ECO:0000256" key="1">
    <source>
        <dbReference type="SAM" id="MobiDB-lite"/>
    </source>
</evidence>
<keyword evidence="4" id="KW-1185">Reference proteome</keyword>
<sequence>MSSFISQLVSLFNDSSLEQAHAIVILYHSVGIVAQTFVYGIYTCLMPISTFVMLKTGLQTPIRKFLLGMTIFMYSISSVHWILSVVNIIQNIQFWFLSSNPDKNPPSLIPLFSALILVNYVLTDGVVVWRAWVLCSDSSTGALRIPMGLLCGLLMSVAATIIIRIILTSPAGNDAKLNAILARIIDASQVANLVLSLLTNISSTSIVGLKAWKYRRDIKNDFEHAGKQTKANKILVLLVESGVLYIFSGIMVLAASLVRLPNGTLGDIYTPVNFQIAGIYPLVVLLLVNQDSSLKKTVFASTIPNSMPQPREESHLESMRFGIVETVGTMEDYTGSDTESDYELSLKPHAHGRRPSRFRFSGQSKPLPDTPGDLKISDGATNV</sequence>
<dbReference type="EMBL" id="JADNRY010000058">
    <property type="protein sequence ID" value="KAF9068723.1"/>
    <property type="molecule type" value="Genomic_DNA"/>
</dbReference>
<gene>
    <name evidence="3" type="ORF">BDP27DRAFT_1294856</name>
</gene>
<dbReference type="Proteomes" id="UP000772434">
    <property type="component" value="Unassembled WGS sequence"/>
</dbReference>
<feature type="transmembrane region" description="Helical" evidence="2">
    <location>
        <begin position="109"/>
        <end position="133"/>
    </location>
</feature>
<feature type="transmembrane region" description="Helical" evidence="2">
    <location>
        <begin position="187"/>
        <end position="209"/>
    </location>
</feature>